<evidence type="ECO:0000313" key="2">
    <source>
        <dbReference type="Proteomes" id="UP001056120"/>
    </source>
</evidence>
<dbReference type="EMBL" id="CM042032">
    <property type="protein sequence ID" value="KAI3775928.1"/>
    <property type="molecule type" value="Genomic_DNA"/>
</dbReference>
<sequence length="99" mass="10508">MVWCSTLFMGKRGSKVMVVPSPMKEIVLPSVSSLLDSSTSGSSSNRMLSNTLKSTKHSPSSGPVSPGLGKEGLDLIVGYLPIQDNLWFSSSYTDLGGVR</sequence>
<protein>
    <submittedName>
        <fullName evidence="1">Uncharacterized protein</fullName>
    </submittedName>
</protein>
<name>A0ACB9FXJ1_9ASTR</name>
<organism evidence="1 2">
    <name type="scientific">Smallanthus sonchifolius</name>
    <dbReference type="NCBI Taxonomy" id="185202"/>
    <lineage>
        <taxon>Eukaryota</taxon>
        <taxon>Viridiplantae</taxon>
        <taxon>Streptophyta</taxon>
        <taxon>Embryophyta</taxon>
        <taxon>Tracheophyta</taxon>
        <taxon>Spermatophyta</taxon>
        <taxon>Magnoliopsida</taxon>
        <taxon>eudicotyledons</taxon>
        <taxon>Gunneridae</taxon>
        <taxon>Pentapetalae</taxon>
        <taxon>asterids</taxon>
        <taxon>campanulids</taxon>
        <taxon>Asterales</taxon>
        <taxon>Asteraceae</taxon>
        <taxon>Asteroideae</taxon>
        <taxon>Heliantheae alliance</taxon>
        <taxon>Millerieae</taxon>
        <taxon>Smallanthus</taxon>
    </lineage>
</organism>
<keyword evidence="2" id="KW-1185">Reference proteome</keyword>
<reference evidence="2" key="1">
    <citation type="journal article" date="2022" name="Mol. Ecol. Resour.">
        <title>The genomes of chicory, endive, great burdock and yacon provide insights into Asteraceae palaeo-polyploidization history and plant inulin production.</title>
        <authorList>
            <person name="Fan W."/>
            <person name="Wang S."/>
            <person name="Wang H."/>
            <person name="Wang A."/>
            <person name="Jiang F."/>
            <person name="Liu H."/>
            <person name="Zhao H."/>
            <person name="Xu D."/>
            <person name="Zhang Y."/>
        </authorList>
    </citation>
    <scope>NUCLEOTIDE SEQUENCE [LARGE SCALE GENOMIC DNA]</scope>
    <source>
        <strain evidence="2">cv. Yunnan</strain>
    </source>
</reference>
<reference evidence="1 2" key="2">
    <citation type="journal article" date="2022" name="Mol. Ecol. Resour.">
        <title>The genomes of chicory, endive, great burdock and yacon provide insights into Asteraceae paleo-polyploidization history and plant inulin production.</title>
        <authorList>
            <person name="Fan W."/>
            <person name="Wang S."/>
            <person name="Wang H."/>
            <person name="Wang A."/>
            <person name="Jiang F."/>
            <person name="Liu H."/>
            <person name="Zhao H."/>
            <person name="Xu D."/>
            <person name="Zhang Y."/>
        </authorList>
    </citation>
    <scope>NUCLEOTIDE SEQUENCE [LARGE SCALE GENOMIC DNA]</scope>
    <source>
        <strain evidence="2">cv. Yunnan</strain>
        <tissue evidence="1">Leaves</tissue>
    </source>
</reference>
<gene>
    <name evidence="1" type="ORF">L1987_45688</name>
</gene>
<dbReference type="Proteomes" id="UP001056120">
    <property type="component" value="Linkage Group LG15"/>
</dbReference>
<proteinExistence type="predicted"/>
<evidence type="ECO:0000313" key="1">
    <source>
        <dbReference type="EMBL" id="KAI3775928.1"/>
    </source>
</evidence>
<accession>A0ACB9FXJ1</accession>
<comment type="caution">
    <text evidence="1">The sequence shown here is derived from an EMBL/GenBank/DDBJ whole genome shotgun (WGS) entry which is preliminary data.</text>
</comment>